<dbReference type="Gene3D" id="3.40.50.1700">
    <property type="entry name" value="Glycoside hydrolase family 3 C-terminal domain"/>
    <property type="match status" value="1"/>
</dbReference>
<keyword evidence="4" id="KW-1185">Reference proteome</keyword>
<keyword evidence="1" id="KW-0378">Hydrolase</keyword>
<gene>
    <name evidence="3" type="ORF">GCM10025876_09790</name>
</gene>
<evidence type="ECO:0000259" key="2">
    <source>
        <dbReference type="Pfam" id="PF01915"/>
    </source>
</evidence>
<dbReference type="InterPro" id="IPR002772">
    <property type="entry name" value="Glyco_hydro_3_C"/>
</dbReference>
<proteinExistence type="predicted"/>
<dbReference type="InterPro" id="IPR036881">
    <property type="entry name" value="Glyco_hydro_3_C_sf"/>
</dbReference>
<sequence>MTASNEADLDAFERAVDAVEASGKDIPVVVGLKATNPVIPAEFEADADAILVGFGISDQALVEVVTGGSEPAGRLPIQFPADMDTVEASQEDVPKDVTPYTDADGNAYDYGFGLNYSGVISE</sequence>
<reference evidence="4" key="1">
    <citation type="journal article" date="2019" name="Int. J. Syst. Evol. Microbiol.">
        <title>The Global Catalogue of Microorganisms (GCM) 10K type strain sequencing project: providing services to taxonomists for standard genome sequencing and annotation.</title>
        <authorList>
            <consortium name="The Broad Institute Genomics Platform"/>
            <consortium name="The Broad Institute Genome Sequencing Center for Infectious Disease"/>
            <person name="Wu L."/>
            <person name="Ma J."/>
        </authorList>
    </citation>
    <scope>NUCLEOTIDE SEQUENCE [LARGE SCALE GENOMIC DNA]</scope>
    <source>
        <strain evidence="4">NBRC 112299</strain>
    </source>
</reference>
<evidence type="ECO:0000313" key="4">
    <source>
        <dbReference type="Proteomes" id="UP001157125"/>
    </source>
</evidence>
<dbReference type="RefSeq" id="WP_284327601.1">
    <property type="nucleotide sequence ID" value="NZ_BSUN01000001.1"/>
</dbReference>
<organism evidence="3 4">
    <name type="scientific">Demequina litorisediminis</name>
    <dbReference type="NCBI Taxonomy" id="1849022"/>
    <lineage>
        <taxon>Bacteria</taxon>
        <taxon>Bacillati</taxon>
        <taxon>Actinomycetota</taxon>
        <taxon>Actinomycetes</taxon>
        <taxon>Micrococcales</taxon>
        <taxon>Demequinaceae</taxon>
        <taxon>Demequina</taxon>
    </lineage>
</organism>
<comment type="caution">
    <text evidence="3">The sequence shown here is derived from an EMBL/GenBank/DDBJ whole genome shotgun (WGS) entry which is preliminary data.</text>
</comment>
<evidence type="ECO:0000256" key="1">
    <source>
        <dbReference type="ARBA" id="ARBA00022801"/>
    </source>
</evidence>
<dbReference type="SUPFAM" id="SSF52279">
    <property type="entry name" value="Beta-D-glucan exohydrolase, C-terminal domain"/>
    <property type="match status" value="1"/>
</dbReference>
<dbReference type="Proteomes" id="UP001157125">
    <property type="component" value="Unassembled WGS sequence"/>
</dbReference>
<dbReference type="EMBL" id="BSUN01000001">
    <property type="protein sequence ID" value="GMA34775.1"/>
    <property type="molecule type" value="Genomic_DNA"/>
</dbReference>
<protein>
    <recommendedName>
        <fullName evidence="2">Glycoside hydrolase family 3 C-terminal domain-containing protein</fullName>
    </recommendedName>
</protein>
<accession>A0ABQ6IAL1</accession>
<evidence type="ECO:0000313" key="3">
    <source>
        <dbReference type="EMBL" id="GMA34775.1"/>
    </source>
</evidence>
<dbReference type="Pfam" id="PF01915">
    <property type="entry name" value="Glyco_hydro_3_C"/>
    <property type="match status" value="1"/>
</dbReference>
<feature type="domain" description="Glycoside hydrolase family 3 C-terminal" evidence="2">
    <location>
        <begin position="13"/>
        <end position="116"/>
    </location>
</feature>
<name>A0ABQ6IAL1_9MICO</name>